<sequence length="287" mass="31770">MNNPGSGKSTDLFNSLGFQWNREAIPQNAPVHDVNRACFRLQKMLAQYVWDAVVLEGNPFTYPQVKTILDGITVGGHRLSDQDQVRNLAASTKELLRLVKTGSFKLDKDTFTALHAMVAREEALEWGHFRGEGGEQHYTPHVGLGEAGDYIPPETQPNASDLNRIFSDGLAQLEQLPDPLERGMAFFLFGALQQFFFDGNKRTSRMMMNGVLMSNGMDAISIPAARAQEFNEKMVDFYVTRNAAAMMDFLVQCHPDAQLMKSAEASDQKTAAMSTGDVASRIRSAGN</sequence>
<keyword evidence="3" id="KW-1185">Reference proteome</keyword>
<reference evidence="3" key="1">
    <citation type="journal article" date="2019" name="Int. J. Syst. Evol. Microbiol.">
        <title>The Global Catalogue of Microorganisms (GCM) 10K type strain sequencing project: providing services to taxonomists for standard genome sequencing and annotation.</title>
        <authorList>
            <consortium name="The Broad Institute Genomics Platform"/>
            <consortium name="The Broad Institute Genome Sequencing Center for Infectious Disease"/>
            <person name="Wu L."/>
            <person name="Ma J."/>
        </authorList>
    </citation>
    <scope>NUCLEOTIDE SEQUENCE [LARGE SCALE GENOMIC DNA]</scope>
    <source>
        <strain evidence="3">SHR3</strain>
    </source>
</reference>
<dbReference type="RefSeq" id="WP_198363313.1">
    <property type="nucleotide sequence ID" value="NZ_JBHSOG010000094.1"/>
</dbReference>
<comment type="caution">
    <text evidence="2">The sequence shown here is derived from an EMBL/GenBank/DDBJ whole genome shotgun (WGS) entry which is preliminary data.</text>
</comment>
<protein>
    <submittedName>
        <fullName evidence="2">Fic family protein</fullName>
    </submittedName>
</protein>
<dbReference type="Gene3D" id="1.10.3290.10">
    <property type="entry name" value="Fido-like domain"/>
    <property type="match status" value="1"/>
</dbReference>
<dbReference type="EMBL" id="JBHSOG010000094">
    <property type="protein sequence ID" value="MFC5771498.1"/>
    <property type="molecule type" value="Genomic_DNA"/>
</dbReference>
<dbReference type="PROSITE" id="PS51459">
    <property type="entry name" value="FIDO"/>
    <property type="match status" value="1"/>
</dbReference>
<feature type="domain" description="Fido" evidence="1">
    <location>
        <begin position="106"/>
        <end position="252"/>
    </location>
</feature>
<proteinExistence type="predicted"/>
<dbReference type="SUPFAM" id="SSF140931">
    <property type="entry name" value="Fic-like"/>
    <property type="match status" value="1"/>
</dbReference>
<evidence type="ECO:0000313" key="2">
    <source>
        <dbReference type="EMBL" id="MFC5771498.1"/>
    </source>
</evidence>
<evidence type="ECO:0000313" key="3">
    <source>
        <dbReference type="Proteomes" id="UP001595974"/>
    </source>
</evidence>
<accession>A0ABW1AX43</accession>
<name>A0ABW1AX43_9RHOO</name>
<organism evidence="2 3">
    <name type="scientific">Thauera sinica</name>
    <dbReference type="NCBI Taxonomy" id="2665146"/>
    <lineage>
        <taxon>Bacteria</taxon>
        <taxon>Pseudomonadati</taxon>
        <taxon>Pseudomonadota</taxon>
        <taxon>Betaproteobacteria</taxon>
        <taxon>Rhodocyclales</taxon>
        <taxon>Zoogloeaceae</taxon>
        <taxon>Thauera</taxon>
    </lineage>
</organism>
<dbReference type="InterPro" id="IPR003812">
    <property type="entry name" value="Fido"/>
</dbReference>
<dbReference type="Proteomes" id="UP001595974">
    <property type="component" value="Unassembled WGS sequence"/>
</dbReference>
<dbReference type="InterPro" id="IPR036597">
    <property type="entry name" value="Fido-like_dom_sf"/>
</dbReference>
<gene>
    <name evidence="2" type="ORF">ACFPTN_19145</name>
</gene>
<evidence type="ECO:0000259" key="1">
    <source>
        <dbReference type="PROSITE" id="PS51459"/>
    </source>
</evidence>